<accession>A0AAV6YIR6</accession>
<feature type="non-terminal residue" evidence="1">
    <location>
        <position position="1"/>
    </location>
</feature>
<evidence type="ECO:0000313" key="1">
    <source>
        <dbReference type="EMBL" id="KAG8535082.1"/>
    </source>
</evidence>
<gene>
    <name evidence="1" type="ORF">GDO81_029483</name>
</gene>
<keyword evidence="2" id="KW-1185">Reference proteome</keyword>
<organism evidence="1 2">
    <name type="scientific">Engystomops pustulosus</name>
    <name type="common">Tungara frog</name>
    <name type="synonym">Physalaemus pustulosus</name>
    <dbReference type="NCBI Taxonomy" id="76066"/>
    <lineage>
        <taxon>Eukaryota</taxon>
        <taxon>Metazoa</taxon>
        <taxon>Chordata</taxon>
        <taxon>Craniata</taxon>
        <taxon>Vertebrata</taxon>
        <taxon>Euteleostomi</taxon>
        <taxon>Amphibia</taxon>
        <taxon>Batrachia</taxon>
        <taxon>Anura</taxon>
        <taxon>Neobatrachia</taxon>
        <taxon>Hyloidea</taxon>
        <taxon>Leptodactylidae</taxon>
        <taxon>Leiuperinae</taxon>
        <taxon>Engystomops</taxon>
    </lineage>
</organism>
<proteinExistence type="predicted"/>
<protein>
    <submittedName>
        <fullName evidence="1">Uncharacterized protein</fullName>
    </submittedName>
</protein>
<dbReference type="EMBL" id="WNYA01079247">
    <property type="protein sequence ID" value="KAG8535082.1"/>
    <property type="molecule type" value="Genomic_DNA"/>
</dbReference>
<comment type="caution">
    <text evidence="1">The sequence shown here is derived from an EMBL/GenBank/DDBJ whole genome shotgun (WGS) entry which is preliminary data.</text>
</comment>
<sequence>GQREVHNPNSEALEKELRPCLPSPCTCCSSLRPPGASVGAPFLPSGGVIASWDTAAWPVSPASRLLGRKNVQRDLCK</sequence>
<name>A0AAV6YIR6_ENGPU</name>
<dbReference type="AlphaFoldDB" id="A0AAV6YIR6"/>
<reference evidence="1" key="1">
    <citation type="thesis" date="2020" institute="ProQuest LLC" country="789 East Eisenhower Parkway, Ann Arbor, MI, USA">
        <title>Comparative Genomics and Chromosome Evolution.</title>
        <authorList>
            <person name="Mudd A.B."/>
        </authorList>
    </citation>
    <scope>NUCLEOTIDE SEQUENCE</scope>
    <source>
        <strain evidence="1">237g6f4</strain>
        <tissue evidence="1">Blood</tissue>
    </source>
</reference>
<evidence type="ECO:0000313" key="2">
    <source>
        <dbReference type="Proteomes" id="UP000824782"/>
    </source>
</evidence>
<dbReference type="Proteomes" id="UP000824782">
    <property type="component" value="Unassembled WGS sequence"/>
</dbReference>